<organism evidence="1 2">
    <name type="scientific">Streptomyces bangladeshensis</name>
    <dbReference type="NCBI Taxonomy" id="295352"/>
    <lineage>
        <taxon>Bacteria</taxon>
        <taxon>Bacillati</taxon>
        <taxon>Actinomycetota</taxon>
        <taxon>Actinomycetes</taxon>
        <taxon>Kitasatosporales</taxon>
        <taxon>Streptomycetaceae</taxon>
        <taxon>Streptomyces</taxon>
    </lineage>
</organism>
<evidence type="ECO:0000313" key="2">
    <source>
        <dbReference type="Proteomes" id="UP001501391"/>
    </source>
</evidence>
<dbReference type="InterPro" id="IPR016181">
    <property type="entry name" value="Acyl_CoA_acyltransferase"/>
</dbReference>
<comment type="caution">
    <text evidence="1">The sequence shown here is derived from an EMBL/GenBank/DDBJ whole genome shotgun (WGS) entry which is preliminary data.</text>
</comment>
<dbReference type="Gene3D" id="3.40.630.30">
    <property type="match status" value="1"/>
</dbReference>
<reference evidence="1 2" key="1">
    <citation type="journal article" date="2019" name="Int. J. Syst. Evol. Microbiol.">
        <title>The Global Catalogue of Microorganisms (GCM) 10K type strain sequencing project: providing services to taxonomists for standard genome sequencing and annotation.</title>
        <authorList>
            <consortium name="The Broad Institute Genomics Platform"/>
            <consortium name="The Broad Institute Genome Sequencing Center for Infectious Disease"/>
            <person name="Wu L."/>
            <person name="Ma J."/>
        </authorList>
    </citation>
    <scope>NUCLEOTIDE SEQUENCE [LARGE SCALE GENOMIC DNA]</scope>
    <source>
        <strain evidence="1 2">JCM 14924</strain>
    </source>
</reference>
<dbReference type="SUPFAM" id="SSF55729">
    <property type="entry name" value="Acyl-CoA N-acyltransferases (Nat)"/>
    <property type="match status" value="1"/>
</dbReference>
<evidence type="ECO:0008006" key="3">
    <source>
        <dbReference type="Google" id="ProtNLM"/>
    </source>
</evidence>
<accession>A0ABN3C1W9</accession>
<protein>
    <recommendedName>
        <fullName evidence="3">BioF2-like acetyltransferase domain-containing protein</fullName>
    </recommendedName>
</protein>
<proteinExistence type="predicted"/>
<keyword evidence="2" id="KW-1185">Reference proteome</keyword>
<gene>
    <name evidence="1" type="ORF">GCM10009787_63620</name>
</gene>
<dbReference type="Proteomes" id="UP001501391">
    <property type="component" value="Unassembled WGS sequence"/>
</dbReference>
<name>A0ABN3C1W9_9ACTN</name>
<dbReference type="EMBL" id="BAAAOQ010000025">
    <property type="protein sequence ID" value="GAA2202874.1"/>
    <property type="molecule type" value="Genomic_DNA"/>
</dbReference>
<sequence>MTDDTVLGGLDSGTWDALAADHFYSSSTWLRHCADYPGAAVGAVHAATAAGLAAVPTVEFDGTQPLNYHWHKILAGRGLPALPAAGLLVGPRLAYQSHVLRDSDDPALLGELVARVRQAHDRLELREKACVAMYLGTEDVRLLRSAGVAAQPVLLEPDAWIEVPPGGWDAWLATLTSKRRVTVRREVRAFQEAGCRITHVGLPDCWEQLPALANSMAVKYGYPTRTPEFRVEFERYARMTGPAGRVALCHAPDGTLIGFCLYYVWGDAVYLRWASFDYDRLVGCEEYFNLVYYSQIRLAGELGVRWVHAGKKALEAKVLRGAELRPLWMLDLSPGSPLGPASDLVRRHNARLLAELEADPVTRRAVKNRAEWDLFT</sequence>
<evidence type="ECO:0000313" key="1">
    <source>
        <dbReference type="EMBL" id="GAA2202874.1"/>
    </source>
</evidence>
<dbReference type="RefSeq" id="WP_086698734.1">
    <property type="nucleotide sequence ID" value="NZ_BAAAOQ010000025.1"/>
</dbReference>